<evidence type="ECO:0000259" key="1">
    <source>
        <dbReference type="Pfam" id="PF03478"/>
    </source>
</evidence>
<sequence>SLSYANHIHVEVEGLDFFIIGFVKHGAKKWKLVDRNNFKYDDVIVFKGQFYVTDKCGTISRFDVAVADAVTAAAVTNAVIAVAATRNAAVAA</sequence>
<feature type="domain" description="KIB1-4 beta-propeller" evidence="1">
    <location>
        <begin position="20"/>
        <end position="69"/>
    </location>
</feature>
<accession>A0A392PLP4</accession>
<dbReference type="Proteomes" id="UP000265520">
    <property type="component" value="Unassembled WGS sequence"/>
</dbReference>
<dbReference type="InterPro" id="IPR005174">
    <property type="entry name" value="KIB1-4_b-propeller"/>
</dbReference>
<dbReference type="Pfam" id="PF03478">
    <property type="entry name" value="Beta-prop_KIB1-4"/>
    <property type="match status" value="1"/>
</dbReference>
<keyword evidence="3" id="KW-1185">Reference proteome</keyword>
<comment type="caution">
    <text evidence="2">The sequence shown here is derived from an EMBL/GenBank/DDBJ whole genome shotgun (WGS) entry which is preliminary data.</text>
</comment>
<protein>
    <submittedName>
        <fullName evidence="2">F-box family protein</fullName>
    </submittedName>
</protein>
<dbReference type="AlphaFoldDB" id="A0A392PLP4"/>
<organism evidence="2 3">
    <name type="scientific">Trifolium medium</name>
    <dbReference type="NCBI Taxonomy" id="97028"/>
    <lineage>
        <taxon>Eukaryota</taxon>
        <taxon>Viridiplantae</taxon>
        <taxon>Streptophyta</taxon>
        <taxon>Embryophyta</taxon>
        <taxon>Tracheophyta</taxon>
        <taxon>Spermatophyta</taxon>
        <taxon>Magnoliopsida</taxon>
        <taxon>eudicotyledons</taxon>
        <taxon>Gunneridae</taxon>
        <taxon>Pentapetalae</taxon>
        <taxon>rosids</taxon>
        <taxon>fabids</taxon>
        <taxon>Fabales</taxon>
        <taxon>Fabaceae</taxon>
        <taxon>Papilionoideae</taxon>
        <taxon>50 kb inversion clade</taxon>
        <taxon>NPAAA clade</taxon>
        <taxon>Hologalegina</taxon>
        <taxon>IRL clade</taxon>
        <taxon>Trifolieae</taxon>
        <taxon>Trifolium</taxon>
    </lineage>
</organism>
<reference evidence="2 3" key="1">
    <citation type="journal article" date="2018" name="Front. Plant Sci.">
        <title>Red Clover (Trifolium pratense) and Zigzag Clover (T. medium) - A Picture of Genomic Similarities and Differences.</title>
        <authorList>
            <person name="Dluhosova J."/>
            <person name="Istvanek J."/>
            <person name="Nedelnik J."/>
            <person name="Repkova J."/>
        </authorList>
    </citation>
    <scope>NUCLEOTIDE SEQUENCE [LARGE SCALE GENOMIC DNA]</scope>
    <source>
        <strain evidence="3">cv. 10/8</strain>
        <tissue evidence="2">Leaf</tissue>
    </source>
</reference>
<dbReference type="EMBL" id="LXQA010086496">
    <property type="protein sequence ID" value="MCI13011.1"/>
    <property type="molecule type" value="Genomic_DNA"/>
</dbReference>
<evidence type="ECO:0000313" key="3">
    <source>
        <dbReference type="Proteomes" id="UP000265520"/>
    </source>
</evidence>
<feature type="non-terminal residue" evidence="2">
    <location>
        <position position="1"/>
    </location>
</feature>
<proteinExistence type="predicted"/>
<evidence type="ECO:0000313" key="2">
    <source>
        <dbReference type="EMBL" id="MCI13011.1"/>
    </source>
</evidence>
<name>A0A392PLP4_9FABA</name>